<sequence length="552" mass="63736">MDAKILEKLLKAQQEHFEKMLVRLLKPSEMNDTELYSKLVGMIGEFVFDLTSGMTFESWLGRHRSYFEEEGKTLPESSKVRLLLSKLGPEEYAQIERKLLPTKLSEMKFDELCSELVKEFSDHRSKLLKRFEALNVKCSALQDIVEFGNVVNAQCERAEMALSIEELKILIFISGMPSDATSVRQVAMKSVENKSEKGHTVTLKEVIEECRAYMANKSEALYLVKEKMSEVKKEVPEVNTVEKVKCWKDSESENRFEYKPKWTKPNVKYQPNVIEKKCSHCGRFGHWRMHWSPHCAILDIFDPMQSVEKEEWIKQKVKFGELDIEMIVDTASQINVVNKEVWKSIGQPKIEKVNYSGIGLGDNKVEIEGKFKSKVKVKDKDVFMEFHLVNSEMSILGLPGLKEVSVQNQKPKYNKWSKKKATFKIQKNAFPNGTKVKVKNTNKRSGKIEWLRGEILRKTENAWKVKVSVLKSIVTRSFKEIRRDEWSNKKKLLNEDIKRMNISEETIVSESSVTSSSASAVDNSKKIKSKMKDNVGNKSKMKEAEDEDKQME</sequence>
<keyword evidence="3" id="KW-1185">Reference proteome</keyword>
<reference evidence="4" key="1">
    <citation type="submission" date="2022-11" db="UniProtKB">
        <authorList>
            <consortium name="WormBaseParasite"/>
        </authorList>
    </citation>
    <scope>IDENTIFICATION</scope>
</reference>
<evidence type="ECO:0000256" key="1">
    <source>
        <dbReference type="SAM" id="MobiDB-lite"/>
    </source>
</evidence>
<dbReference type="SUPFAM" id="SSF50630">
    <property type="entry name" value="Acid proteases"/>
    <property type="match status" value="1"/>
</dbReference>
<feature type="compositionally biased region" description="Basic and acidic residues" evidence="1">
    <location>
        <begin position="530"/>
        <end position="543"/>
    </location>
</feature>
<protein>
    <submittedName>
        <fullName evidence="4">Peptidase A2 domain-containing protein</fullName>
    </submittedName>
</protein>
<feature type="compositionally biased region" description="Low complexity" evidence="1">
    <location>
        <begin position="507"/>
        <end position="521"/>
    </location>
</feature>
<name>A0A914NVS9_MELIC</name>
<dbReference type="InterPro" id="IPR021109">
    <property type="entry name" value="Peptidase_aspartic_dom_sf"/>
</dbReference>
<organism evidence="3 4">
    <name type="scientific">Meloidogyne incognita</name>
    <name type="common">Southern root-knot nematode worm</name>
    <name type="synonym">Oxyuris incognita</name>
    <dbReference type="NCBI Taxonomy" id="6306"/>
    <lineage>
        <taxon>Eukaryota</taxon>
        <taxon>Metazoa</taxon>
        <taxon>Ecdysozoa</taxon>
        <taxon>Nematoda</taxon>
        <taxon>Chromadorea</taxon>
        <taxon>Rhabditida</taxon>
        <taxon>Tylenchina</taxon>
        <taxon>Tylenchomorpha</taxon>
        <taxon>Tylenchoidea</taxon>
        <taxon>Meloidogynidae</taxon>
        <taxon>Meloidogyninae</taxon>
        <taxon>Meloidogyne</taxon>
        <taxon>Meloidogyne incognita group</taxon>
    </lineage>
</organism>
<dbReference type="InterPro" id="IPR055510">
    <property type="entry name" value="DUF7083"/>
</dbReference>
<evidence type="ECO:0000259" key="2">
    <source>
        <dbReference type="Pfam" id="PF23309"/>
    </source>
</evidence>
<dbReference type="Proteomes" id="UP000887563">
    <property type="component" value="Unplaced"/>
</dbReference>
<evidence type="ECO:0000313" key="3">
    <source>
        <dbReference type="Proteomes" id="UP000887563"/>
    </source>
</evidence>
<dbReference type="AlphaFoldDB" id="A0A914NVS9"/>
<dbReference type="Gene3D" id="2.40.70.10">
    <property type="entry name" value="Acid Proteases"/>
    <property type="match status" value="1"/>
</dbReference>
<proteinExistence type="predicted"/>
<feature type="region of interest" description="Disordered" evidence="1">
    <location>
        <begin position="507"/>
        <end position="552"/>
    </location>
</feature>
<evidence type="ECO:0000313" key="4">
    <source>
        <dbReference type="WBParaSite" id="Minc3s11476g44920"/>
    </source>
</evidence>
<dbReference type="Pfam" id="PF23309">
    <property type="entry name" value="DUF7083"/>
    <property type="match status" value="1"/>
</dbReference>
<feature type="domain" description="DUF7083" evidence="2">
    <location>
        <begin position="36"/>
        <end position="122"/>
    </location>
</feature>
<dbReference type="WBParaSite" id="Minc3s11476g44920">
    <property type="protein sequence ID" value="Minc3s11476g44920"/>
    <property type="gene ID" value="Minc3s11476g44920"/>
</dbReference>
<accession>A0A914NVS9</accession>